<dbReference type="AlphaFoldDB" id="A0A177HLJ7"/>
<reference evidence="1 2" key="1">
    <citation type="submission" date="2015-12" db="EMBL/GenBank/DDBJ databases">
        <title>Genome sequence of Streptomyces sp. G25.</title>
        <authorList>
            <person name="Poehlein A."/>
            <person name="Roettig A."/>
            <person name="Hiessl S."/>
            <person name="Hauschild P."/>
            <person name="Schauer J."/>
            <person name="Madkour M.H."/>
            <person name="Al-Ansari A.M."/>
            <person name="Almakishah N.H."/>
            <person name="Steinbuechel A."/>
            <person name="Daniel R."/>
        </authorList>
    </citation>
    <scope>NUCLEOTIDE SEQUENCE [LARGE SCALE GENOMIC DNA]</scope>
    <source>
        <strain evidence="2">G25(2015)</strain>
    </source>
</reference>
<evidence type="ECO:0000313" key="2">
    <source>
        <dbReference type="Proteomes" id="UP000077381"/>
    </source>
</evidence>
<proteinExistence type="predicted"/>
<protein>
    <submittedName>
        <fullName evidence="1">Uncharacterized protein</fullName>
    </submittedName>
</protein>
<sequence>MAAGALCRVPGSAQQFRTDHDIHYLAHALAGRSQRHVREIADIGKRYGAGLGAEPAGEPTVTERLREKGIELIGRRGEAALLLLRVAAIAWVGTRGSGIRVGRDRRACALRPCAVRRRPAVLFHLAP</sequence>
<accession>A0A177HLJ7</accession>
<gene>
    <name evidence="1" type="ORF">STSP_56620</name>
</gene>
<comment type="caution">
    <text evidence="1">The sequence shown here is derived from an EMBL/GenBank/DDBJ whole genome shotgun (WGS) entry which is preliminary data.</text>
</comment>
<evidence type="ECO:0000313" key="1">
    <source>
        <dbReference type="EMBL" id="OAH11038.1"/>
    </source>
</evidence>
<organism evidence="1 2">
    <name type="scientific">Streptomyces jeddahensis</name>
    <dbReference type="NCBI Taxonomy" id="1716141"/>
    <lineage>
        <taxon>Bacteria</taxon>
        <taxon>Bacillati</taxon>
        <taxon>Actinomycetota</taxon>
        <taxon>Actinomycetes</taxon>
        <taxon>Kitasatosporales</taxon>
        <taxon>Streptomycetaceae</taxon>
        <taxon>Streptomyces</taxon>
    </lineage>
</organism>
<dbReference type="EMBL" id="LOHS01000116">
    <property type="protein sequence ID" value="OAH11038.1"/>
    <property type="molecule type" value="Genomic_DNA"/>
</dbReference>
<dbReference type="Proteomes" id="UP000077381">
    <property type="component" value="Unassembled WGS sequence"/>
</dbReference>
<name>A0A177HLJ7_9ACTN</name>
<keyword evidence="2" id="KW-1185">Reference proteome</keyword>